<dbReference type="PANTHER" id="PTHR33332">
    <property type="entry name" value="REVERSE TRANSCRIPTASE DOMAIN-CONTAINING PROTEIN"/>
    <property type="match status" value="1"/>
</dbReference>
<protein>
    <submittedName>
        <fullName evidence="2">Mitochondrial enolase superfamily member 1</fullName>
    </submittedName>
</protein>
<dbReference type="Pfam" id="PF00078">
    <property type="entry name" value="RVT_1"/>
    <property type="match status" value="1"/>
</dbReference>
<name>A0ABC9VW74_GRUJA</name>
<dbReference type="AlphaFoldDB" id="A0ABC9VW74"/>
<dbReference type="EMBL" id="BAAFJT010000001">
    <property type="protein sequence ID" value="GAB0177485.1"/>
    <property type="molecule type" value="Genomic_DNA"/>
</dbReference>
<organism evidence="2 3">
    <name type="scientific">Grus japonensis</name>
    <name type="common">Japanese crane</name>
    <name type="synonym">Red-crowned crane</name>
    <dbReference type="NCBI Taxonomy" id="30415"/>
    <lineage>
        <taxon>Eukaryota</taxon>
        <taxon>Metazoa</taxon>
        <taxon>Chordata</taxon>
        <taxon>Craniata</taxon>
        <taxon>Vertebrata</taxon>
        <taxon>Euteleostomi</taxon>
        <taxon>Archelosauria</taxon>
        <taxon>Archosauria</taxon>
        <taxon>Dinosauria</taxon>
        <taxon>Saurischia</taxon>
        <taxon>Theropoda</taxon>
        <taxon>Coelurosauria</taxon>
        <taxon>Aves</taxon>
        <taxon>Neognathae</taxon>
        <taxon>Neoaves</taxon>
        <taxon>Gruiformes</taxon>
        <taxon>Gruidae</taxon>
        <taxon>Grus</taxon>
    </lineage>
</organism>
<evidence type="ECO:0000259" key="1">
    <source>
        <dbReference type="PROSITE" id="PS50878"/>
    </source>
</evidence>
<evidence type="ECO:0000313" key="3">
    <source>
        <dbReference type="Proteomes" id="UP001623348"/>
    </source>
</evidence>
<evidence type="ECO:0000313" key="2">
    <source>
        <dbReference type="EMBL" id="GAB0177485.1"/>
    </source>
</evidence>
<proteinExistence type="predicted"/>
<dbReference type="Proteomes" id="UP001623348">
    <property type="component" value="Unassembled WGS sequence"/>
</dbReference>
<dbReference type="CDD" id="cd01650">
    <property type="entry name" value="RT_nLTR_like"/>
    <property type="match status" value="1"/>
</dbReference>
<dbReference type="InterPro" id="IPR000477">
    <property type="entry name" value="RT_dom"/>
</dbReference>
<reference evidence="2 3" key="1">
    <citation type="submission" date="2024-06" db="EMBL/GenBank/DDBJ databases">
        <title>The draft genome of Grus japonensis, version 3.</title>
        <authorList>
            <person name="Nabeshima K."/>
            <person name="Suzuki S."/>
            <person name="Onuma M."/>
        </authorList>
    </citation>
    <scope>NUCLEOTIDE SEQUENCE [LARGE SCALE GENOMIC DNA]</scope>
    <source>
        <strain evidence="2 3">451A</strain>
    </source>
</reference>
<dbReference type="SUPFAM" id="SSF56672">
    <property type="entry name" value="DNA/RNA polymerases"/>
    <property type="match status" value="1"/>
</dbReference>
<feature type="domain" description="Reverse transcriptase" evidence="1">
    <location>
        <begin position="177"/>
        <end position="371"/>
    </location>
</feature>
<dbReference type="InterPro" id="IPR043502">
    <property type="entry name" value="DNA/RNA_pol_sf"/>
</dbReference>
<comment type="caution">
    <text evidence="2">The sequence shown here is derived from an EMBL/GenBank/DDBJ whole genome shotgun (WGS) entry which is preliminary data.</text>
</comment>
<gene>
    <name evidence="2" type="ORF">GRJ2_000213800</name>
</gene>
<dbReference type="PROSITE" id="PS50878">
    <property type="entry name" value="RT_POL"/>
    <property type="match status" value="1"/>
</dbReference>
<sequence length="371" mass="42238">MSKELLEKLKGKKKVYRMWKKGMATWEEYRGVVRECRDARRKAKAHLELKLARDVKDNKKGFFKYISSKRKPRGNVCLLLNEVGALVTEDTEKVELLNAAFASVVTAKAGPQETQTPEVEEKVLQKEDLLLVKEDQVREHLGKLDTHKSMDPDGMHPQVLRELADVIARLLSITFEMSWKTEEVPEDWRKANVTLAFKKGKKEDPGNYRPVSLTSIHKKVMEQLILRVINKQVEEKVVIGSGQHGFTRGKSCLTNVIAFYDGMTSWVDEGKAVDVVYLDFSKAFDTVSHNILVSKLRKLDEWTVRWVENWLNGRAQRVVISSAESSWKPVSSGVPQGSVLFNIFINDLDEGTERTLSKFADNTKLGEMADT</sequence>
<keyword evidence="3" id="KW-1185">Reference proteome</keyword>
<accession>A0ABC9VW74</accession>